<keyword evidence="1" id="KW-0732">Signal</keyword>
<reference evidence="4" key="2">
    <citation type="submission" date="2015-01" db="EMBL/GenBank/DDBJ databases">
        <title>Evolutionary Origins and Diversification of the Mycorrhizal Mutualists.</title>
        <authorList>
            <consortium name="DOE Joint Genome Institute"/>
            <consortium name="Mycorrhizal Genomics Consortium"/>
            <person name="Kohler A."/>
            <person name="Kuo A."/>
            <person name="Nagy L.G."/>
            <person name="Floudas D."/>
            <person name="Copeland A."/>
            <person name="Barry K.W."/>
            <person name="Cichocki N."/>
            <person name="Veneault-Fourrey C."/>
            <person name="LaButti K."/>
            <person name="Lindquist E.A."/>
            <person name="Lipzen A."/>
            <person name="Lundell T."/>
            <person name="Morin E."/>
            <person name="Murat C."/>
            <person name="Riley R."/>
            <person name="Ohm R."/>
            <person name="Sun H."/>
            <person name="Tunlid A."/>
            <person name="Henrissat B."/>
            <person name="Grigoriev I.V."/>
            <person name="Hibbett D.S."/>
            <person name="Martin F."/>
        </authorList>
    </citation>
    <scope>NUCLEOTIDE SEQUENCE [LARGE SCALE GENOMIC DNA]</scope>
    <source>
        <strain evidence="4">F 1598</strain>
    </source>
</reference>
<evidence type="ECO:0000313" key="3">
    <source>
        <dbReference type="EMBL" id="KIM79885.1"/>
    </source>
</evidence>
<protein>
    <recommendedName>
        <fullName evidence="2">BRCT domain-containing protein</fullName>
    </recommendedName>
</protein>
<sequence>MAGERLIAWTTRFISLLTCVSSKVEDGAVDAAVTALMYFFASRETWINWSIILGKAQPGRIEHNFIRESLNGVFSGIVACATNVHDALDLEVLSAAITALGGQWRTRLTCDITHLFAVGPSSDKYETAMHFQDDTQTFLPHCFGDSVELGAGVLTAWCEWPDPKYLRREIGKEEDGLGAGGENGGARKSQLTGKKKRLFRGVGEWIHLLLIVIIIKIEYQRLTGRLTADIQIAAPPRLLPTSKRYHKSHLRFTCLSAISNFISRQPTTRVYTCTVNLIYLHSVTRPFTCVNSVHDVLLSTIQLICCLKRSGMGRIE</sequence>
<dbReference type="SUPFAM" id="SSF52113">
    <property type="entry name" value="BRCT domain"/>
    <property type="match status" value="1"/>
</dbReference>
<proteinExistence type="predicted"/>
<evidence type="ECO:0000259" key="2">
    <source>
        <dbReference type="Pfam" id="PF12738"/>
    </source>
</evidence>
<name>A0A0C3F5A7_PILCF</name>
<dbReference type="Gene3D" id="3.40.50.10190">
    <property type="entry name" value="BRCT domain"/>
    <property type="match status" value="1"/>
</dbReference>
<dbReference type="InParanoid" id="A0A0C3F5A7"/>
<dbReference type="HOGENOM" id="CLU_880319_0_0_1"/>
<reference evidence="3 4" key="1">
    <citation type="submission" date="2014-04" db="EMBL/GenBank/DDBJ databases">
        <authorList>
            <consortium name="DOE Joint Genome Institute"/>
            <person name="Kuo A."/>
            <person name="Tarkka M."/>
            <person name="Buscot F."/>
            <person name="Kohler A."/>
            <person name="Nagy L.G."/>
            <person name="Floudas D."/>
            <person name="Copeland A."/>
            <person name="Barry K.W."/>
            <person name="Cichocki N."/>
            <person name="Veneault-Fourrey C."/>
            <person name="LaButti K."/>
            <person name="Lindquist E.A."/>
            <person name="Lipzen A."/>
            <person name="Lundell T."/>
            <person name="Morin E."/>
            <person name="Murat C."/>
            <person name="Sun H."/>
            <person name="Tunlid A."/>
            <person name="Henrissat B."/>
            <person name="Grigoriev I.V."/>
            <person name="Hibbett D.S."/>
            <person name="Martin F."/>
            <person name="Nordberg H.P."/>
            <person name="Cantor M.N."/>
            <person name="Hua S.X."/>
        </authorList>
    </citation>
    <scope>NUCLEOTIDE SEQUENCE [LARGE SCALE GENOMIC DNA]</scope>
    <source>
        <strain evidence="3 4">F 1598</strain>
    </source>
</reference>
<feature type="domain" description="BRCT" evidence="2">
    <location>
        <begin position="78"/>
        <end position="129"/>
    </location>
</feature>
<dbReference type="EMBL" id="KN833007">
    <property type="protein sequence ID" value="KIM79885.1"/>
    <property type="molecule type" value="Genomic_DNA"/>
</dbReference>
<evidence type="ECO:0000313" key="4">
    <source>
        <dbReference type="Proteomes" id="UP000054166"/>
    </source>
</evidence>
<gene>
    <name evidence="3" type="ORF">PILCRDRAFT_10056</name>
</gene>
<feature type="signal peptide" evidence="1">
    <location>
        <begin position="1"/>
        <end position="22"/>
    </location>
</feature>
<dbReference type="Pfam" id="PF12738">
    <property type="entry name" value="PTCB-BRCT"/>
    <property type="match status" value="1"/>
</dbReference>
<dbReference type="OrthoDB" id="342264at2759"/>
<organism evidence="3 4">
    <name type="scientific">Piloderma croceum (strain F 1598)</name>
    <dbReference type="NCBI Taxonomy" id="765440"/>
    <lineage>
        <taxon>Eukaryota</taxon>
        <taxon>Fungi</taxon>
        <taxon>Dikarya</taxon>
        <taxon>Basidiomycota</taxon>
        <taxon>Agaricomycotina</taxon>
        <taxon>Agaricomycetes</taxon>
        <taxon>Agaricomycetidae</taxon>
        <taxon>Atheliales</taxon>
        <taxon>Atheliaceae</taxon>
        <taxon>Piloderma</taxon>
    </lineage>
</organism>
<accession>A0A0C3F5A7</accession>
<evidence type="ECO:0000256" key="1">
    <source>
        <dbReference type="SAM" id="SignalP"/>
    </source>
</evidence>
<dbReference type="InterPro" id="IPR001357">
    <property type="entry name" value="BRCT_dom"/>
</dbReference>
<keyword evidence="4" id="KW-1185">Reference proteome</keyword>
<dbReference type="AlphaFoldDB" id="A0A0C3F5A7"/>
<dbReference type="InterPro" id="IPR036420">
    <property type="entry name" value="BRCT_dom_sf"/>
</dbReference>
<feature type="chain" id="PRO_5002164125" description="BRCT domain-containing protein" evidence="1">
    <location>
        <begin position="23"/>
        <end position="316"/>
    </location>
</feature>
<dbReference type="Proteomes" id="UP000054166">
    <property type="component" value="Unassembled WGS sequence"/>
</dbReference>